<reference evidence="2" key="1">
    <citation type="submission" date="2023-03" db="EMBL/GenBank/DDBJ databases">
        <title>Massive genome expansion in bonnet fungi (Mycena s.s.) driven by repeated elements and novel gene families across ecological guilds.</title>
        <authorList>
            <consortium name="Lawrence Berkeley National Laboratory"/>
            <person name="Harder C.B."/>
            <person name="Miyauchi S."/>
            <person name="Viragh M."/>
            <person name="Kuo A."/>
            <person name="Thoen E."/>
            <person name="Andreopoulos B."/>
            <person name="Lu D."/>
            <person name="Skrede I."/>
            <person name="Drula E."/>
            <person name="Henrissat B."/>
            <person name="Morin E."/>
            <person name="Kohler A."/>
            <person name="Barry K."/>
            <person name="LaButti K."/>
            <person name="Morin E."/>
            <person name="Salamov A."/>
            <person name="Lipzen A."/>
            <person name="Mereny Z."/>
            <person name="Hegedus B."/>
            <person name="Baldrian P."/>
            <person name="Stursova M."/>
            <person name="Weitz H."/>
            <person name="Taylor A."/>
            <person name="Grigoriev I.V."/>
            <person name="Nagy L.G."/>
            <person name="Martin F."/>
            <person name="Kauserud H."/>
        </authorList>
    </citation>
    <scope>NUCLEOTIDE SEQUENCE</scope>
    <source>
        <strain evidence="2">CBHHK002</strain>
    </source>
</reference>
<organism evidence="2 3">
    <name type="scientific">Mycena albidolilacea</name>
    <dbReference type="NCBI Taxonomy" id="1033008"/>
    <lineage>
        <taxon>Eukaryota</taxon>
        <taxon>Fungi</taxon>
        <taxon>Dikarya</taxon>
        <taxon>Basidiomycota</taxon>
        <taxon>Agaricomycotina</taxon>
        <taxon>Agaricomycetes</taxon>
        <taxon>Agaricomycetidae</taxon>
        <taxon>Agaricales</taxon>
        <taxon>Marasmiineae</taxon>
        <taxon>Mycenaceae</taxon>
        <taxon>Mycena</taxon>
    </lineage>
</organism>
<comment type="caution">
    <text evidence="2">The sequence shown here is derived from an EMBL/GenBank/DDBJ whole genome shotgun (WGS) entry which is preliminary data.</text>
</comment>
<feature type="compositionally biased region" description="Pro residues" evidence="1">
    <location>
        <begin position="555"/>
        <end position="636"/>
    </location>
</feature>
<name>A0AAD7EEB6_9AGAR</name>
<feature type="compositionally biased region" description="Low complexity" evidence="1">
    <location>
        <begin position="342"/>
        <end position="373"/>
    </location>
</feature>
<gene>
    <name evidence="2" type="ORF">DFH08DRAFT_972256</name>
</gene>
<feature type="region of interest" description="Disordered" evidence="1">
    <location>
        <begin position="386"/>
        <end position="410"/>
    </location>
</feature>
<feature type="compositionally biased region" description="Basic and acidic residues" evidence="1">
    <location>
        <begin position="829"/>
        <end position="839"/>
    </location>
</feature>
<feature type="region of interest" description="Disordered" evidence="1">
    <location>
        <begin position="503"/>
        <end position="642"/>
    </location>
</feature>
<accession>A0AAD7EEB6</accession>
<evidence type="ECO:0000313" key="2">
    <source>
        <dbReference type="EMBL" id="KAJ7315233.1"/>
    </source>
</evidence>
<sequence length="878" mass="96224">MPRAGTAARRRAREGRDPVKPGKISWVHGTKLLFFQAHRDAYLIAAEMKETGDFYEKLAHLYLGKYGYNTDWAGDLDDDLTVAADVDPDEDVDSLSPEESATRAAYFKKLKGKIGVWYNSKYGGSVEKPQAKVTFKVLFDKPELDPPKAVRPRVLHYYSRRFYQQRVQAQAKAEWARVSGQTGAPKEITVRNRITAECWAAEPDSFKAAVIEQLEKDHAAAVEAYTVATSGDAPRTPAEYNTALNNAGYYLQPFVDAVFERFGMNVSLLLCGPIPDRGGRIEMRSVHAGTTNGLVPRIWSDVDRAGFDAAQRSFVQFSHQCFTETECQERSLGGEGSDDEAAAVTTPASPSPPDTSQVPQSASTASPAASTVPQPVATPTLAAQGAGIAGPSEQFPDSSQGGLHMGLDMEGEGDLRFDEELDGDLNLALPSAWWTNMSRKKDPVIGRALKAELARLPDREREIEMQALREMSEQDVEGACEMARNRLFFARVGRGIDATLADAMSSDPEESDPEEPEPEPVHRRPQPRPMWKGMAATSGNGDTAGNDVSGDAAPRTPPPRPLNPPPPISDPPPLPLNPPPPISDPPPLLLNPSPPISDPPPLPLNPSPPTSDPPPLPLDPSPTTSDPPPLPPPPPTRAWLVPDDGERWPEELVNAVAGFARGQAWGGTKWETCVSGLLQLERMHGFAEKGQLKAPAGKNERPEEVAEFMNLRRRWGNPFPLKSDIRPRALEGTFAQRWWTWWKAGQPEERVAGDQWLEAGEMEGSSWDEMRKRHGRNGMLLYLGGLLWWGEAAAAEGAGSELLNDWGFAVDEVCAVLGEVVKVVGNDERQREHQIEGDKTAAPLAAAEVSARTTRSKRKETEDADKENDVPKRRRRTV</sequence>
<dbReference type="PRINTS" id="PR01217">
    <property type="entry name" value="PRICHEXTENSN"/>
</dbReference>
<feature type="region of interest" description="Disordered" evidence="1">
    <location>
        <begin position="328"/>
        <end position="373"/>
    </location>
</feature>
<keyword evidence="3" id="KW-1185">Reference proteome</keyword>
<feature type="region of interest" description="Disordered" evidence="1">
    <location>
        <begin position="1"/>
        <end position="20"/>
    </location>
</feature>
<evidence type="ECO:0000313" key="3">
    <source>
        <dbReference type="Proteomes" id="UP001218218"/>
    </source>
</evidence>
<dbReference type="Proteomes" id="UP001218218">
    <property type="component" value="Unassembled WGS sequence"/>
</dbReference>
<dbReference type="EMBL" id="JARIHO010000063">
    <property type="protein sequence ID" value="KAJ7315233.1"/>
    <property type="molecule type" value="Genomic_DNA"/>
</dbReference>
<dbReference type="AlphaFoldDB" id="A0AAD7EEB6"/>
<protein>
    <submittedName>
        <fullName evidence="2">Uncharacterized protein</fullName>
    </submittedName>
</protein>
<feature type="compositionally biased region" description="Acidic residues" evidence="1">
    <location>
        <begin position="507"/>
        <end position="518"/>
    </location>
</feature>
<feature type="region of interest" description="Disordered" evidence="1">
    <location>
        <begin position="829"/>
        <end position="878"/>
    </location>
</feature>
<evidence type="ECO:0000256" key="1">
    <source>
        <dbReference type="SAM" id="MobiDB-lite"/>
    </source>
</evidence>
<proteinExistence type="predicted"/>